<dbReference type="Proteomes" id="UP000831787">
    <property type="component" value="Chromosome"/>
</dbReference>
<sequence length="307" mass="33716">MAILFIFLNIIVPVFILIGLGAWMHKVFKLDLYSLAKLNIYFLSPGFVLINLYESDFSFSLLGKVFGFFIVFITLLYLVVQGIARAGQYSKSVRGVFTNSVVLYNSGNYGVPVNDLVFNGNPYAATIQVIVMTFQNVLSYTFGIFSLKAVEEGRFQALVGLLRMPAIYAMALGILLNVLPFQLPDFLLQPGEYIANAMIGMALLTLGAQVAQLKFNPKLLPVYISVGIRLILGPILACGIIWLFGYDGMLAQALLISSAMPSSVNSAIIAQEFRNEPELAAQIVLASTIFSMITVTLTIYCSHIIFS</sequence>
<evidence type="ECO:0000313" key="9">
    <source>
        <dbReference type="EMBL" id="UOQ43972.1"/>
    </source>
</evidence>
<dbReference type="EMBL" id="CP095073">
    <property type="protein sequence ID" value="UOQ43972.1"/>
    <property type="molecule type" value="Genomic_DNA"/>
</dbReference>
<feature type="transmembrane region" description="Helical" evidence="8">
    <location>
        <begin position="193"/>
        <end position="211"/>
    </location>
</feature>
<reference evidence="9 10" key="1">
    <citation type="submission" date="2022-04" db="EMBL/GenBank/DDBJ databases">
        <title>Halobacillus sp. isolated from saltern.</title>
        <authorList>
            <person name="Won M."/>
            <person name="Lee C.-M."/>
            <person name="Woen H.-Y."/>
            <person name="Kwon S.-W."/>
        </authorList>
    </citation>
    <scope>NUCLEOTIDE SEQUENCE [LARGE SCALE GENOMIC DNA]</scope>
    <source>
        <strain evidence="9 10">SSBR10-3</strain>
    </source>
</reference>
<keyword evidence="6 8" id="KW-1133">Transmembrane helix</keyword>
<proteinExistence type="inferred from homology"/>
<comment type="similarity">
    <text evidence="2">Belongs to the auxin efflux carrier (TC 2.A.69) family.</text>
</comment>
<comment type="subcellular location">
    <subcellularLocation>
        <location evidence="1">Cell membrane</location>
        <topology evidence="1">Multi-pass membrane protein</topology>
    </subcellularLocation>
</comment>
<keyword evidence="3" id="KW-0813">Transport</keyword>
<evidence type="ECO:0000256" key="3">
    <source>
        <dbReference type="ARBA" id="ARBA00022448"/>
    </source>
</evidence>
<evidence type="ECO:0000256" key="8">
    <source>
        <dbReference type="SAM" id="Phobius"/>
    </source>
</evidence>
<feature type="transmembrane region" description="Helical" evidence="8">
    <location>
        <begin position="6"/>
        <end position="23"/>
    </location>
</feature>
<keyword evidence="4" id="KW-1003">Cell membrane</keyword>
<keyword evidence="5 8" id="KW-0812">Transmembrane</keyword>
<organism evidence="9 10">
    <name type="scientific">Halobacillus salinarum</name>
    <dbReference type="NCBI Taxonomy" id="2932257"/>
    <lineage>
        <taxon>Bacteria</taxon>
        <taxon>Bacillati</taxon>
        <taxon>Bacillota</taxon>
        <taxon>Bacilli</taxon>
        <taxon>Bacillales</taxon>
        <taxon>Bacillaceae</taxon>
        <taxon>Halobacillus</taxon>
    </lineage>
</organism>
<dbReference type="RefSeq" id="WP_244709556.1">
    <property type="nucleotide sequence ID" value="NZ_CP095073.1"/>
</dbReference>
<keyword evidence="10" id="KW-1185">Reference proteome</keyword>
<feature type="transmembrane region" description="Helical" evidence="8">
    <location>
        <begin position="223"/>
        <end position="244"/>
    </location>
</feature>
<gene>
    <name evidence="9" type="ORF">MUN89_19210</name>
</gene>
<evidence type="ECO:0000256" key="5">
    <source>
        <dbReference type="ARBA" id="ARBA00022692"/>
    </source>
</evidence>
<evidence type="ECO:0000256" key="6">
    <source>
        <dbReference type="ARBA" id="ARBA00022989"/>
    </source>
</evidence>
<feature type="transmembrane region" description="Helical" evidence="8">
    <location>
        <begin position="250"/>
        <end position="271"/>
    </location>
</feature>
<evidence type="ECO:0000256" key="2">
    <source>
        <dbReference type="ARBA" id="ARBA00010145"/>
    </source>
</evidence>
<dbReference type="InterPro" id="IPR004776">
    <property type="entry name" value="Mem_transp_PIN-like"/>
</dbReference>
<evidence type="ECO:0000256" key="4">
    <source>
        <dbReference type="ARBA" id="ARBA00022475"/>
    </source>
</evidence>
<feature type="transmembrane region" description="Helical" evidence="8">
    <location>
        <begin position="59"/>
        <end position="80"/>
    </location>
</feature>
<dbReference type="Gene3D" id="1.20.1530.20">
    <property type="match status" value="1"/>
</dbReference>
<dbReference type="PANTHER" id="PTHR36838">
    <property type="entry name" value="AUXIN EFFLUX CARRIER FAMILY PROTEIN"/>
    <property type="match status" value="1"/>
</dbReference>
<dbReference type="Pfam" id="PF03547">
    <property type="entry name" value="Mem_trans"/>
    <property type="match status" value="1"/>
</dbReference>
<keyword evidence="7 8" id="KW-0472">Membrane</keyword>
<evidence type="ECO:0000256" key="7">
    <source>
        <dbReference type="ARBA" id="ARBA00023136"/>
    </source>
</evidence>
<dbReference type="PANTHER" id="PTHR36838:SF1">
    <property type="entry name" value="SLR1864 PROTEIN"/>
    <property type="match status" value="1"/>
</dbReference>
<evidence type="ECO:0000256" key="1">
    <source>
        <dbReference type="ARBA" id="ARBA00004651"/>
    </source>
</evidence>
<name>A0ABY4EHR4_9BACI</name>
<evidence type="ECO:0000313" key="10">
    <source>
        <dbReference type="Proteomes" id="UP000831787"/>
    </source>
</evidence>
<feature type="transmembrane region" description="Helical" evidence="8">
    <location>
        <begin position="283"/>
        <end position="306"/>
    </location>
</feature>
<feature type="transmembrane region" description="Helical" evidence="8">
    <location>
        <begin position="35"/>
        <end position="53"/>
    </location>
</feature>
<protein>
    <submittedName>
        <fullName evidence="9">AEC family transporter</fullName>
    </submittedName>
</protein>
<feature type="transmembrane region" description="Helical" evidence="8">
    <location>
        <begin position="123"/>
        <end position="145"/>
    </location>
</feature>
<accession>A0ABY4EHR4</accession>
<feature type="transmembrane region" description="Helical" evidence="8">
    <location>
        <begin position="157"/>
        <end position="181"/>
    </location>
</feature>
<dbReference type="InterPro" id="IPR038770">
    <property type="entry name" value="Na+/solute_symporter_sf"/>
</dbReference>